<sequence length="89" mass="9530">MNKPVSFVFAAIFVFLTLCPLFQGDGMDHSAMSHAASHGDHCCLSASSALPTKNNSEVASISEETLVNWAHSIQSIKGVAVTPYRPPRV</sequence>
<dbReference type="AlphaFoldDB" id="A0A3B1C1G7"/>
<proteinExistence type="predicted"/>
<name>A0A3B1C1G7_9ZZZZ</name>
<protein>
    <submittedName>
        <fullName evidence="1">Uncharacterized protein</fullName>
    </submittedName>
</protein>
<dbReference type="EMBL" id="UOGE01000070">
    <property type="protein sequence ID" value="VAX21932.1"/>
    <property type="molecule type" value="Genomic_DNA"/>
</dbReference>
<evidence type="ECO:0000313" key="1">
    <source>
        <dbReference type="EMBL" id="VAX21932.1"/>
    </source>
</evidence>
<organism evidence="1">
    <name type="scientific">hydrothermal vent metagenome</name>
    <dbReference type="NCBI Taxonomy" id="652676"/>
    <lineage>
        <taxon>unclassified sequences</taxon>
        <taxon>metagenomes</taxon>
        <taxon>ecological metagenomes</taxon>
    </lineage>
</organism>
<gene>
    <name evidence="1" type="ORF">MNBD_NITROSPINAE02-1135</name>
</gene>
<reference evidence="1" key="1">
    <citation type="submission" date="2018-06" db="EMBL/GenBank/DDBJ databases">
        <authorList>
            <person name="Zhirakovskaya E."/>
        </authorList>
    </citation>
    <scope>NUCLEOTIDE SEQUENCE</scope>
</reference>
<accession>A0A3B1C1G7</accession>